<dbReference type="EnsemblMetazoa" id="Aqu2.1.09777_001">
    <property type="protein sequence ID" value="Aqu2.1.09777_001"/>
    <property type="gene ID" value="Aqu2.1.09777"/>
</dbReference>
<name>A0A1X7T6B4_AMPQE</name>
<sequence length="185" mass="20507">MGTGTRRSPTEESTTPSRARCIRCHSVQKGAARKERHSVPTLNEDVPPVEVGPAFNVDLDKMVLSLRNFNCFQEVAKESPTRADHNGRIRQLTNYRLQFLLGSGLLSQPPAQGSLQAFQLPPGKSHLQFIFWESSSIPEKVSVVDGPTTFSGDTGKPRFSHSLMVTLNNRSQVLDFGGQKKKSMR</sequence>
<accession>A0A1X7T6B4</accession>
<organism evidence="1">
    <name type="scientific">Amphimedon queenslandica</name>
    <name type="common">Sponge</name>
    <dbReference type="NCBI Taxonomy" id="400682"/>
    <lineage>
        <taxon>Eukaryota</taxon>
        <taxon>Metazoa</taxon>
        <taxon>Porifera</taxon>
        <taxon>Demospongiae</taxon>
        <taxon>Heteroscleromorpha</taxon>
        <taxon>Haplosclerida</taxon>
        <taxon>Niphatidae</taxon>
        <taxon>Amphimedon</taxon>
    </lineage>
</organism>
<reference evidence="1" key="1">
    <citation type="submission" date="2017-05" db="UniProtKB">
        <authorList>
            <consortium name="EnsemblMetazoa"/>
        </authorList>
    </citation>
    <scope>IDENTIFICATION</scope>
</reference>
<proteinExistence type="predicted"/>
<dbReference type="InParanoid" id="A0A1X7T6B4"/>
<protein>
    <submittedName>
        <fullName evidence="1">Uncharacterized protein</fullName>
    </submittedName>
</protein>
<dbReference type="AlphaFoldDB" id="A0A1X7T6B4"/>
<evidence type="ECO:0000313" key="1">
    <source>
        <dbReference type="EnsemblMetazoa" id="Aqu2.1.09777_001"/>
    </source>
</evidence>